<dbReference type="Proteomes" id="UP000186336">
    <property type="component" value="Plasmid pDOK1-4-1"/>
</dbReference>
<dbReference type="Pfam" id="PF07331">
    <property type="entry name" value="TctB"/>
    <property type="match status" value="1"/>
</dbReference>
<proteinExistence type="predicted"/>
<evidence type="ECO:0000256" key="1">
    <source>
        <dbReference type="SAM" id="Phobius"/>
    </source>
</evidence>
<feature type="transmembrane region" description="Helical" evidence="1">
    <location>
        <begin position="40"/>
        <end position="60"/>
    </location>
</feature>
<gene>
    <name evidence="3" type="ORF">BWR18_19580</name>
</gene>
<keyword evidence="1" id="KW-0472">Membrane</keyword>
<keyword evidence="1" id="KW-1133">Transmembrane helix</keyword>
<evidence type="ECO:0000259" key="2">
    <source>
        <dbReference type="Pfam" id="PF07331"/>
    </source>
</evidence>
<keyword evidence="1" id="KW-0812">Transmembrane</keyword>
<geneLocation type="plasmid" evidence="3 4">
    <name>pDOK1-4-1</name>
</geneLocation>
<dbReference type="RefSeq" id="WP_076630524.1">
    <property type="nucleotide sequence ID" value="NZ_CP019313.1"/>
</dbReference>
<accession>A0A1P8N1J3</accession>
<evidence type="ECO:0000313" key="3">
    <source>
        <dbReference type="EMBL" id="APX14059.1"/>
    </source>
</evidence>
<keyword evidence="3" id="KW-0614">Plasmid</keyword>
<reference evidence="3 4" key="1">
    <citation type="submission" date="2017-01" db="EMBL/GenBank/DDBJ databases">
        <title>Complete genome of Tateyamaria omphalii DOK1-4 isolated from seawater in Dokdo.</title>
        <authorList>
            <person name="Kim J.H."/>
            <person name="Chi W.-J."/>
        </authorList>
    </citation>
    <scope>NUCLEOTIDE SEQUENCE [LARGE SCALE GENOMIC DNA]</scope>
    <source>
        <strain evidence="3 4">DOK1-4</strain>
        <plasmid evidence="3 4">pDOK1-4-1</plasmid>
    </source>
</reference>
<feature type="transmembrane region" description="Helical" evidence="1">
    <location>
        <begin position="126"/>
        <end position="147"/>
    </location>
</feature>
<sequence>MTSLPRSQHIIASGLIAAVGVSIAYISYTQEPAEAYVFPRLISAVFAVLAIWTFVKAILGRTKVGNGISGDAMLKMAPGLVVTLAYVFWAAKALGFYTATTVAFFLLLSLYDPAPHTQLKTWAKRIAITAGFVLVMYGLFAQLLNVFTPREILF</sequence>
<keyword evidence="4" id="KW-1185">Reference proteome</keyword>
<feature type="transmembrane region" description="Helical" evidence="1">
    <location>
        <begin position="72"/>
        <end position="89"/>
    </location>
</feature>
<dbReference type="EMBL" id="CP019313">
    <property type="protein sequence ID" value="APX14059.1"/>
    <property type="molecule type" value="Genomic_DNA"/>
</dbReference>
<dbReference type="InterPro" id="IPR009936">
    <property type="entry name" value="DUF1468"/>
</dbReference>
<evidence type="ECO:0000313" key="4">
    <source>
        <dbReference type="Proteomes" id="UP000186336"/>
    </source>
</evidence>
<dbReference type="OrthoDB" id="7846871at2"/>
<organism evidence="3 4">
    <name type="scientific">Tateyamaria omphalii</name>
    <dbReference type="NCBI Taxonomy" id="299262"/>
    <lineage>
        <taxon>Bacteria</taxon>
        <taxon>Pseudomonadati</taxon>
        <taxon>Pseudomonadota</taxon>
        <taxon>Alphaproteobacteria</taxon>
        <taxon>Rhodobacterales</taxon>
        <taxon>Roseobacteraceae</taxon>
        <taxon>Tateyamaria</taxon>
    </lineage>
</organism>
<protein>
    <recommendedName>
        <fullName evidence="2">DUF1468 domain-containing protein</fullName>
    </recommendedName>
</protein>
<feature type="domain" description="DUF1468" evidence="2">
    <location>
        <begin position="12"/>
        <end position="149"/>
    </location>
</feature>
<name>A0A1P8N1J3_9RHOB</name>
<dbReference type="AlphaFoldDB" id="A0A1P8N1J3"/>
<feature type="transmembrane region" description="Helical" evidence="1">
    <location>
        <begin position="95"/>
        <end position="114"/>
    </location>
</feature>
<dbReference type="KEGG" id="tom:BWR18_19580"/>
<feature type="transmembrane region" description="Helical" evidence="1">
    <location>
        <begin position="9"/>
        <end position="28"/>
    </location>
</feature>